<dbReference type="EMBL" id="JBHUOZ010000001">
    <property type="protein sequence ID" value="MFD2918214.1"/>
    <property type="molecule type" value="Genomic_DNA"/>
</dbReference>
<dbReference type="Proteomes" id="UP001597511">
    <property type="component" value="Unassembled WGS sequence"/>
</dbReference>
<gene>
    <name evidence="2" type="ORF">ACFS6H_00755</name>
</gene>
<keyword evidence="1" id="KW-1133">Transmembrane helix</keyword>
<sequence length="169" mass="19027">MQKSANRFLMEVIWLALSLGLTVLLSLLIGGRTAFSNTVDIHVGDTYFILEPFRVWLPLFLLITFLLYFIKEFRYSFQRTGSNRVLVIIGIALIIALTLLVSTFSGFCSGDWTVYPPLSALKPEKTQGLTQDPVTKSIINFFTVLQGVVLIMLLFVTFRWGAKKQAGNI</sequence>
<organism evidence="2 3">
    <name type="scientific">Terrimonas rubra</name>
    <dbReference type="NCBI Taxonomy" id="1035890"/>
    <lineage>
        <taxon>Bacteria</taxon>
        <taxon>Pseudomonadati</taxon>
        <taxon>Bacteroidota</taxon>
        <taxon>Chitinophagia</taxon>
        <taxon>Chitinophagales</taxon>
        <taxon>Chitinophagaceae</taxon>
        <taxon>Terrimonas</taxon>
    </lineage>
</organism>
<dbReference type="RefSeq" id="WP_386093942.1">
    <property type="nucleotide sequence ID" value="NZ_JBHUOZ010000001.1"/>
</dbReference>
<protein>
    <submittedName>
        <fullName evidence="2">Uncharacterized protein</fullName>
    </submittedName>
</protein>
<feature type="transmembrane region" description="Helical" evidence="1">
    <location>
        <begin position="138"/>
        <end position="158"/>
    </location>
</feature>
<comment type="caution">
    <text evidence="2">The sequence shown here is derived from an EMBL/GenBank/DDBJ whole genome shotgun (WGS) entry which is preliminary data.</text>
</comment>
<reference evidence="3" key="1">
    <citation type="journal article" date="2019" name="Int. J. Syst. Evol. Microbiol.">
        <title>The Global Catalogue of Microorganisms (GCM) 10K type strain sequencing project: providing services to taxonomists for standard genome sequencing and annotation.</title>
        <authorList>
            <consortium name="The Broad Institute Genomics Platform"/>
            <consortium name="The Broad Institute Genome Sequencing Center for Infectious Disease"/>
            <person name="Wu L."/>
            <person name="Ma J."/>
        </authorList>
    </citation>
    <scope>NUCLEOTIDE SEQUENCE [LARGE SCALE GENOMIC DNA]</scope>
    <source>
        <strain evidence="3">KCTC 23299</strain>
    </source>
</reference>
<evidence type="ECO:0000256" key="1">
    <source>
        <dbReference type="SAM" id="Phobius"/>
    </source>
</evidence>
<proteinExistence type="predicted"/>
<name>A0ABW5ZYU6_9BACT</name>
<keyword evidence="1" id="KW-0812">Transmembrane</keyword>
<feature type="transmembrane region" description="Helical" evidence="1">
    <location>
        <begin position="55"/>
        <end position="73"/>
    </location>
</feature>
<keyword evidence="1" id="KW-0472">Membrane</keyword>
<evidence type="ECO:0000313" key="3">
    <source>
        <dbReference type="Proteomes" id="UP001597511"/>
    </source>
</evidence>
<feature type="transmembrane region" description="Helical" evidence="1">
    <location>
        <begin position="12"/>
        <end position="35"/>
    </location>
</feature>
<accession>A0ABW5ZYU6</accession>
<feature type="transmembrane region" description="Helical" evidence="1">
    <location>
        <begin position="85"/>
        <end position="107"/>
    </location>
</feature>
<keyword evidence="3" id="KW-1185">Reference proteome</keyword>
<evidence type="ECO:0000313" key="2">
    <source>
        <dbReference type="EMBL" id="MFD2918214.1"/>
    </source>
</evidence>